<feature type="transmembrane region" description="Helical" evidence="1">
    <location>
        <begin position="6"/>
        <end position="29"/>
    </location>
</feature>
<feature type="transmembrane region" description="Helical" evidence="1">
    <location>
        <begin position="36"/>
        <end position="59"/>
    </location>
</feature>
<protein>
    <submittedName>
        <fullName evidence="3">Uncharacterized protein</fullName>
    </submittedName>
</protein>
<sequence length="63" mass="6942">MTISLDTIVLVISSVASIVLTLILVNLVARNNFLKVVLASIFSFVFVIVFYLVLHFIFIGGNL</sequence>
<keyword evidence="1" id="KW-0812">Transmembrane</keyword>
<keyword evidence="1" id="KW-0472">Membrane</keyword>
<evidence type="ECO:0000313" key="2">
    <source>
        <dbReference type="EMBL" id="MDN4532118.1"/>
    </source>
</evidence>
<gene>
    <name evidence="3" type="ORF">CD158_10135</name>
    <name evidence="2" type="ORF">QYH67_00615</name>
</gene>
<dbReference type="EMBL" id="PPQW01000095">
    <property type="protein sequence ID" value="PNZ65891.1"/>
    <property type="molecule type" value="Genomic_DNA"/>
</dbReference>
<proteinExistence type="predicted"/>
<comment type="caution">
    <text evidence="3">The sequence shown here is derived from an EMBL/GenBank/DDBJ whole genome shotgun (WGS) entry which is preliminary data.</text>
</comment>
<dbReference type="RefSeq" id="WP_103170832.1">
    <property type="nucleotide sequence ID" value="NZ_AP024589.1"/>
</dbReference>
<dbReference type="EMBL" id="JAUHQC010000003">
    <property type="protein sequence ID" value="MDN4532118.1"/>
    <property type="molecule type" value="Genomic_DNA"/>
</dbReference>
<dbReference type="Proteomes" id="UP000242470">
    <property type="component" value="Unassembled WGS sequence"/>
</dbReference>
<reference evidence="3 4" key="1">
    <citation type="submission" date="2017-08" db="EMBL/GenBank/DDBJ databases">
        <title>Draft genome sequences of 64 type strains of genus Staph aureus.</title>
        <authorList>
            <person name="Cole K."/>
            <person name="Golubchik T."/>
            <person name="Russell J."/>
            <person name="Foster D."/>
            <person name="Llewelyn M."/>
            <person name="Wilson D."/>
            <person name="Crook D."/>
            <person name="Paul J."/>
        </authorList>
    </citation>
    <scope>NUCLEOTIDE SEQUENCE [LARGE SCALE GENOMIC DNA]</scope>
    <source>
        <strain evidence="3 4">NCTC 12101</strain>
    </source>
</reference>
<dbReference type="Proteomes" id="UP001171687">
    <property type="component" value="Unassembled WGS sequence"/>
</dbReference>
<evidence type="ECO:0000313" key="4">
    <source>
        <dbReference type="Proteomes" id="UP000242470"/>
    </source>
</evidence>
<reference evidence="2" key="2">
    <citation type="submission" date="2023-07" db="EMBL/GenBank/DDBJ databases">
        <title>Evaluation of the beneficial properties of pineapple isolates.</title>
        <authorList>
            <person name="Adefiranye O."/>
        </authorList>
    </citation>
    <scope>NUCLEOTIDE SEQUENCE</scope>
    <source>
        <strain evidence="2">PAPLE_T1</strain>
    </source>
</reference>
<dbReference type="AlphaFoldDB" id="A0AAP8PNY6"/>
<keyword evidence="1" id="KW-1133">Transmembrane helix</keyword>
<organism evidence="3 4">
    <name type="scientific">Staphylococcus auricularis</name>
    <dbReference type="NCBI Taxonomy" id="29379"/>
    <lineage>
        <taxon>Bacteria</taxon>
        <taxon>Bacillati</taxon>
        <taxon>Bacillota</taxon>
        <taxon>Bacilli</taxon>
        <taxon>Bacillales</taxon>
        <taxon>Staphylococcaceae</taxon>
        <taxon>Staphylococcus</taxon>
    </lineage>
</organism>
<name>A0AAP8PNY6_9STAP</name>
<evidence type="ECO:0000256" key="1">
    <source>
        <dbReference type="SAM" id="Phobius"/>
    </source>
</evidence>
<evidence type="ECO:0000313" key="3">
    <source>
        <dbReference type="EMBL" id="PNZ65891.1"/>
    </source>
</evidence>
<accession>A0AAP8PNY6</accession>